<evidence type="ECO:0000313" key="2">
    <source>
        <dbReference type="EMBL" id="KAF4637963.1"/>
    </source>
</evidence>
<protein>
    <submittedName>
        <fullName evidence="2">Uncharacterized protein</fullName>
    </submittedName>
</protein>
<feature type="compositionally biased region" description="Polar residues" evidence="1">
    <location>
        <begin position="312"/>
        <end position="323"/>
    </location>
</feature>
<gene>
    <name evidence="2" type="ORF">G7Y89_g126</name>
</gene>
<feature type="compositionally biased region" description="Pro residues" evidence="1">
    <location>
        <begin position="417"/>
        <end position="430"/>
    </location>
</feature>
<dbReference type="EMBL" id="JAAMPI010000004">
    <property type="protein sequence ID" value="KAF4637963.1"/>
    <property type="molecule type" value="Genomic_DNA"/>
</dbReference>
<feature type="compositionally biased region" description="Polar residues" evidence="1">
    <location>
        <begin position="351"/>
        <end position="394"/>
    </location>
</feature>
<dbReference type="Proteomes" id="UP000566819">
    <property type="component" value="Unassembled WGS sequence"/>
</dbReference>
<evidence type="ECO:0000256" key="1">
    <source>
        <dbReference type="SAM" id="MobiDB-lite"/>
    </source>
</evidence>
<feature type="region of interest" description="Disordered" evidence="1">
    <location>
        <begin position="114"/>
        <end position="470"/>
    </location>
</feature>
<keyword evidence="3" id="KW-1185">Reference proteome</keyword>
<name>A0A8H4W880_9HELO</name>
<sequence length="470" mass="50477">MATLRDQAARRRLDLSPITTSLTVNQQQYPSQTPVSALSSNSLSAPFGYHPATYTPVSAVRQYNPQQWGASPIPSDGSSHFPSRPESKLWPLLHPLIPHHEVNVLPPSRMRTFTRRPAPEAQRASPEISSSSRFVEHRPIPIVTETLPPPPPQEEINPQLLNTRPPASRRAASAGAVSTPSSSRSRNSSTSRWEPGMPLPPPPPGPPPQSRSQSMSRSTDRVVSPPTRRPGNMSSLGPVPPTPAGWVDEDVSRRGKSPNRGLTIDTTSVSSSQAAESNSGSSNSGLSRAKHVRGESKSIRERRSESKARKSATTVAEENSNNPWVEAITPADIIPPSTVLGRRPTIKRSTPRSGRFQGTSADTPTSADVSNLNTPGPGTESRGSTPRPLASSSRLDAPTPPFSPNQASISHSQSSPAIPPKALPTPPPQSRLPLESHAQPAHTRRMSNQDTAAVPPIDSHEITFSPVKYK</sequence>
<organism evidence="2 3">
    <name type="scientific">Cudoniella acicularis</name>
    <dbReference type="NCBI Taxonomy" id="354080"/>
    <lineage>
        <taxon>Eukaryota</taxon>
        <taxon>Fungi</taxon>
        <taxon>Dikarya</taxon>
        <taxon>Ascomycota</taxon>
        <taxon>Pezizomycotina</taxon>
        <taxon>Leotiomycetes</taxon>
        <taxon>Helotiales</taxon>
        <taxon>Tricladiaceae</taxon>
        <taxon>Cudoniella</taxon>
    </lineage>
</organism>
<dbReference type="OrthoDB" id="5367052at2759"/>
<proteinExistence type="predicted"/>
<comment type="caution">
    <text evidence="2">The sequence shown here is derived from an EMBL/GenBank/DDBJ whole genome shotgun (WGS) entry which is preliminary data.</text>
</comment>
<feature type="compositionally biased region" description="Low complexity" evidence="1">
    <location>
        <begin position="268"/>
        <end position="287"/>
    </location>
</feature>
<accession>A0A8H4W880</accession>
<feature type="compositionally biased region" description="Polar residues" evidence="1">
    <location>
        <begin position="404"/>
        <end position="415"/>
    </location>
</feature>
<evidence type="ECO:0000313" key="3">
    <source>
        <dbReference type="Proteomes" id="UP000566819"/>
    </source>
</evidence>
<feature type="compositionally biased region" description="Basic and acidic residues" evidence="1">
    <location>
        <begin position="292"/>
        <end position="308"/>
    </location>
</feature>
<feature type="compositionally biased region" description="Pro residues" evidence="1">
    <location>
        <begin position="197"/>
        <end position="209"/>
    </location>
</feature>
<reference evidence="2 3" key="1">
    <citation type="submission" date="2020-03" db="EMBL/GenBank/DDBJ databases">
        <title>Draft Genome Sequence of Cudoniella acicularis.</title>
        <authorList>
            <person name="Buettner E."/>
            <person name="Kellner H."/>
        </authorList>
    </citation>
    <scope>NUCLEOTIDE SEQUENCE [LARGE SCALE GENOMIC DNA]</scope>
    <source>
        <strain evidence="2 3">DSM 108380</strain>
    </source>
</reference>
<dbReference type="AlphaFoldDB" id="A0A8H4W880"/>
<feature type="compositionally biased region" description="Low complexity" evidence="1">
    <location>
        <begin position="154"/>
        <end position="196"/>
    </location>
</feature>